<dbReference type="RefSeq" id="WP_185067673.1">
    <property type="nucleotide sequence ID" value="NZ_JACHMB010000001.1"/>
</dbReference>
<protein>
    <recommendedName>
        <fullName evidence="1">DUF6571 domain-containing protein</fullName>
    </recommendedName>
</protein>
<name>A0A7W9L7R1_9ACTN</name>
<evidence type="ECO:0000259" key="1">
    <source>
        <dbReference type="Pfam" id="PF20211"/>
    </source>
</evidence>
<dbReference type="Proteomes" id="UP000579153">
    <property type="component" value="Unassembled WGS sequence"/>
</dbReference>
<evidence type="ECO:0000313" key="3">
    <source>
        <dbReference type="Proteomes" id="UP000579153"/>
    </source>
</evidence>
<gene>
    <name evidence="2" type="ORF">HD596_000498</name>
</gene>
<dbReference type="InterPro" id="IPR046701">
    <property type="entry name" value="DUF6571"/>
</dbReference>
<reference evidence="2 3" key="1">
    <citation type="submission" date="2020-08" db="EMBL/GenBank/DDBJ databases">
        <title>Sequencing the genomes of 1000 actinobacteria strains.</title>
        <authorList>
            <person name="Klenk H.-P."/>
        </authorList>
    </citation>
    <scope>NUCLEOTIDE SEQUENCE [LARGE SCALE GENOMIC DNA]</scope>
    <source>
        <strain evidence="2 3">DSM 45507</strain>
    </source>
</reference>
<accession>A0A7W9L7R1</accession>
<organism evidence="2 3">
    <name type="scientific">Nonomuraea jabiensis</name>
    <dbReference type="NCBI Taxonomy" id="882448"/>
    <lineage>
        <taxon>Bacteria</taxon>
        <taxon>Bacillati</taxon>
        <taxon>Actinomycetota</taxon>
        <taxon>Actinomycetes</taxon>
        <taxon>Streptosporangiales</taxon>
        <taxon>Streptosporangiaceae</taxon>
        <taxon>Nonomuraea</taxon>
    </lineage>
</organism>
<evidence type="ECO:0000313" key="2">
    <source>
        <dbReference type="EMBL" id="MBB5773742.1"/>
    </source>
</evidence>
<sequence length="676" mass="74428">MSPRVGINPELMTKVIAMLKRTGPEFRESSRQVESALGRLGVEFWTSPALRRVADQMSAKPPDLQGRLDLILATPDAELSRDGIIWADGADWQSSTTEGAAAARAVAAKVRAQAKSGAFDAQTIAELEKHKNDPLFAAAFAKEIPPDELKRVISRMFRTDLPPAGRPDDKDLDTEKKVAGLFSTILGTASRARKLPDKYADELLKDLDDPQSAFAIGKLLGKGKFDHAFMLDVVKRVYDFDVAHPQARAREPESPLPGQDKIRPAPDVSPMSTVLSALIHHPKVAQDFFTDPKRRPLAYLMRERRWGPESDNLLGAALYEASTKFRDHGMPREQSSGYKAALIASWASHYWAEEKVQQNLPNTRIWAASIHANYISDVHRANQAPPRKDIGADTAYDPDKSLTGVQPYGAVFNKDELKSVETWAFNDNDAFATVAAAHGQYSVKVLDETAAALAAEVKAEFATWHKAHPEATKKQINDKRQEILEEKMGTGGGAFQFRGVVNDLSETTYALTDAANIAKIEEARKNDERYAVYKNMVTKIIDLAPGPPGKFVGLLVDQAKDHIYGAFTSDQEGKAKKAAANALDDAKVMFEDATAAAMMRHGLFGDGSAPAPTHPYASKQRPKAPENDFLVNGEIMSKDKMSESQKNAYDEWLHRTPATDRVFFGVDSAITRDTWS</sequence>
<keyword evidence="3" id="KW-1185">Reference proteome</keyword>
<feature type="domain" description="DUF6571" evidence="1">
    <location>
        <begin position="6"/>
        <end position="203"/>
    </location>
</feature>
<proteinExistence type="predicted"/>
<dbReference type="AlphaFoldDB" id="A0A7W9L7R1"/>
<dbReference type="EMBL" id="JACHMB010000001">
    <property type="protein sequence ID" value="MBB5773742.1"/>
    <property type="molecule type" value="Genomic_DNA"/>
</dbReference>
<comment type="caution">
    <text evidence="2">The sequence shown here is derived from an EMBL/GenBank/DDBJ whole genome shotgun (WGS) entry which is preliminary data.</text>
</comment>
<dbReference type="Pfam" id="PF20211">
    <property type="entry name" value="DUF6571"/>
    <property type="match status" value="1"/>
</dbReference>